<name>A0A846WT71_9ACTN</name>
<comment type="caution">
    <text evidence="1">The sequence shown here is derived from an EMBL/GenBank/DDBJ whole genome shotgun (WGS) entry which is preliminary data.</text>
</comment>
<evidence type="ECO:0000313" key="1">
    <source>
        <dbReference type="EMBL" id="NKY03873.1"/>
    </source>
</evidence>
<evidence type="ECO:0000313" key="2">
    <source>
        <dbReference type="Proteomes" id="UP000563898"/>
    </source>
</evidence>
<gene>
    <name evidence="1" type="ORF">HGA05_20090</name>
</gene>
<dbReference type="EMBL" id="JAAXPC010000013">
    <property type="protein sequence ID" value="NKY03873.1"/>
    <property type="molecule type" value="Genomic_DNA"/>
</dbReference>
<dbReference type="Proteomes" id="UP000563898">
    <property type="component" value="Unassembled WGS sequence"/>
</dbReference>
<dbReference type="RefSeq" id="WP_006370860.1">
    <property type="nucleotide sequence ID" value="NZ_CP073075.1"/>
</dbReference>
<reference evidence="1 2" key="1">
    <citation type="submission" date="2020-04" db="EMBL/GenBank/DDBJ databases">
        <title>MicrobeNet Type strains.</title>
        <authorList>
            <person name="Nicholson A.C."/>
        </authorList>
    </citation>
    <scope>NUCLEOTIDE SEQUENCE [LARGE SCALE GENOMIC DNA]</scope>
    <source>
        <strain evidence="1 2">ATCC BAA-14</strain>
    </source>
</reference>
<accession>A0A846WT71</accession>
<organism evidence="1 2">
    <name type="scientific">Gordonia polyisoprenivorans</name>
    <dbReference type="NCBI Taxonomy" id="84595"/>
    <lineage>
        <taxon>Bacteria</taxon>
        <taxon>Bacillati</taxon>
        <taxon>Actinomycetota</taxon>
        <taxon>Actinomycetes</taxon>
        <taxon>Mycobacteriales</taxon>
        <taxon>Gordoniaceae</taxon>
        <taxon>Gordonia</taxon>
    </lineage>
</organism>
<protein>
    <submittedName>
        <fullName evidence="1">Uncharacterized protein</fullName>
    </submittedName>
</protein>
<dbReference type="AlphaFoldDB" id="A0A846WT71"/>
<sequence>MSSADDEIRFIRDGYRLLKQNVAAEVWSRGWAVTDLDVGDNEPLEWFWPPTAPVGYGGLPDWGSEFMQLRPQMFGPRHTPWLSPTRITTTAAGWRVDYGEAIAQKPDASSEFSDAATLLEELERIEWWPMTIAEVLRLRADRVLQSTVARAHGDHELGVYPTEPYSGQRDAILDHIVAEAAPERRRGTQPPGFPRQHGDLHAQLMLVDADAWVSAVRTARAGGDGWGPHGPEAADR</sequence>
<proteinExistence type="predicted"/>